<evidence type="ECO:0008006" key="7">
    <source>
        <dbReference type="Google" id="ProtNLM"/>
    </source>
</evidence>
<reference evidence="5" key="2">
    <citation type="submission" date="2025-08" db="UniProtKB">
        <authorList>
            <consortium name="Ensembl"/>
        </authorList>
    </citation>
    <scope>IDENTIFICATION</scope>
</reference>
<dbReference type="PANTHER" id="PTHR35385">
    <property type="entry name" value="PROTEIN B, PUTATIVE-RELATED-RELATED"/>
    <property type="match status" value="1"/>
</dbReference>
<dbReference type="Pfam" id="PF00651">
    <property type="entry name" value="BTB"/>
    <property type="match status" value="1"/>
</dbReference>
<feature type="region of interest" description="Disordered" evidence="2">
    <location>
        <begin position="780"/>
        <end position="816"/>
    </location>
</feature>
<dbReference type="GO" id="GO:0008270">
    <property type="term" value="F:zinc ion binding"/>
    <property type="evidence" value="ECO:0007669"/>
    <property type="project" value="UniProtKB-KW"/>
</dbReference>
<protein>
    <recommendedName>
        <fullName evidence="7">SWIM-type domain-containing protein</fullName>
    </recommendedName>
</protein>
<reference evidence="5" key="3">
    <citation type="submission" date="2025-09" db="UniProtKB">
        <authorList>
            <consortium name="Ensembl"/>
        </authorList>
    </citation>
    <scope>IDENTIFICATION</scope>
</reference>
<dbReference type="Pfam" id="PF10551">
    <property type="entry name" value="MULE"/>
    <property type="match status" value="1"/>
</dbReference>
<dbReference type="GeneTree" id="ENSGT00930000151052"/>
<dbReference type="InterPro" id="IPR007527">
    <property type="entry name" value="Znf_SWIM"/>
</dbReference>
<dbReference type="PANTHER" id="PTHR35385:SF2">
    <property type="entry name" value="PROTEIN B, PUTATIVE-RELATED"/>
    <property type="match status" value="1"/>
</dbReference>
<dbReference type="InterPro" id="IPR000210">
    <property type="entry name" value="BTB/POZ_dom"/>
</dbReference>
<evidence type="ECO:0000313" key="6">
    <source>
        <dbReference type="Proteomes" id="UP000472263"/>
    </source>
</evidence>
<dbReference type="InParanoid" id="A0A667YVY3"/>
<evidence type="ECO:0000313" key="5">
    <source>
        <dbReference type="Ensembl" id="ENSMMDP00005027994.1"/>
    </source>
</evidence>
<dbReference type="InterPro" id="IPR011333">
    <property type="entry name" value="SKP1/BTB/POZ_sf"/>
</dbReference>
<dbReference type="Gene3D" id="3.30.710.10">
    <property type="entry name" value="Potassium Channel Kv1.1, Chain A"/>
    <property type="match status" value="1"/>
</dbReference>
<dbReference type="Ensembl" id="ENSMMDT00005028664.1">
    <property type="protein sequence ID" value="ENSMMDP00005027994.1"/>
    <property type="gene ID" value="ENSMMDG00005013405.1"/>
</dbReference>
<proteinExistence type="predicted"/>
<organism evidence="5 6">
    <name type="scientific">Myripristis murdjan</name>
    <name type="common">pinecone soldierfish</name>
    <dbReference type="NCBI Taxonomy" id="586833"/>
    <lineage>
        <taxon>Eukaryota</taxon>
        <taxon>Metazoa</taxon>
        <taxon>Chordata</taxon>
        <taxon>Craniata</taxon>
        <taxon>Vertebrata</taxon>
        <taxon>Euteleostomi</taxon>
        <taxon>Actinopterygii</taxon>
        <taxon>Neopterygii</taxon>
        <taxon>Teleostei</taxon>
        <taxon>Neoteleostei</taxon>
        <taxon>Acanthomorphata</taxon>
        <taxon>Holocentriformes</taxon>
        <taxon>Holocentridae</taxon>
        <taxon>Myripristis</taxon>
    </lineage>
</organism>
<name>A0A667YVY3_9TELE</name>
<keyword evidence="6" id="KW-1185">Reference proteome</keyword>
<dbReference type="Proteomes" id="UP000472263">
    <property type="component" value="Chromosome 5"/>
</dbReference>
<keyword evidence="1" id="KW-0479">Metal-binding</keyword>
<keyword evidence="1" id="KW-0862">Zinc</keyword>
<gene>
    <name evidence="5" type="primary">LOC115359339</name>
</gene>
<keyword evidence="1" id="KW-0863">Zinc-finger</keyword>
<dbReference type="AlphaFoldDB" id="A0A667YVY3"/>
<dbReference type="PROSITE" id="PS50966">
    <property type="entry name" value="ZF_SWIM"/>
    <property type="match status" value="1"/>
</dbReference>
<evidence type="ECO:0000259" key="4">
    <source>
        <dbReference type="PROSITE" id="PS50966"/>
    </source>
</evidence>
<feature type="domain" description="BTB" evidence="3">
    <location>
        <begin position="683"/>
        <end position="746"/>
    </location>
</feature>
<reference evidence="5" key="1">
    <citation type="submission" date="2019-06" db="EMBL/GenBank/DDBJ databases">
        <authorList>
            <consortium name="Wellcome Sanger Institute Data Sharing"/>
        </authorList>
    </citation>
    <scope>NUCLEOTIDE SEQUENCE [LARGE SCALE GENOMIC DNA]</scope>
</reference>
<evidence type="ECO:0000256" key="1">
    <source>
        <dbReference type="PROSITE-ProRule" id="PRU00325"/>
    </source>
</evidence>
<evidence type="ECO:0000259" key="3">
    <source>
        <dbReference type="PROSITE" id="PS50097"/>
    </source>
</evidence>
<feature type="domain" description="SWIM-type" evidence="4">
    <location>
        <begin position="569"/>
        <end position="600"/>
    </location>
</feature>
<feature type="region of interest" description="Disordered" evidence="2">
    <location>
        <begin position="627"/>
        <end position="655"/>
    </location>
</feature>
<sequence>MTSCPHCQQSGAAEGAAGTGRRPLLEKLLPDGYVHLVCSYEETAQTHFRAQIKLRITSEGEVHKWLEDFQTSSGVTWRISKTYPNSGRYNAYRVNLRCQHNTFPKSVVKKTKNTSCGATMYLMLKRHTYSQNRKSRSGDPHIKDGYLLNVNLKHEHNHPLSCADAVRRRAVSDETVAKLKTLFESGHSPSSALHTIKFDLQEQEGDNYLTAATDHSICPDIQFCFRLYYRLFQRRYRSPSGEELLVELQDRLQQYNRLQADTSAKMEQTEDGQLVVAVCTPLMKRVHTKLRESGEIIFVDSSGNCGRQKHRIFLLLTHSAAGGLPLGVIVTTSESQSTITAGLQLLQTLLPGGGFFGRKQPQVVMTDDCRALRQSLQAVFPEAKLLLCVFHQLQAMWRWLWNAHNGVAKQDRPQLLNLFKSLVYADSTLALIAQYNRCLADAVAMKYPRFLHHLAEVYERHEEWAVCLRDDFPTRGPNGSSFVESAVKVMKEKVLHRLKAYNATQLVDFVTSRMEGYYVRRLNDVANNRMAGLARAKPLLHANDVDGEIIVQVDQNHYVVQSATSELQYDVNLAIGCCTCAVGVTGAPCKHQNAILSKFGHHEIFLHVTTPQMRRLYREIATGSEGVLPELGDSSHVSASPGRGTSGEQLQETVQPDDRMELPDYSRQLMQQLWALKKEGHLCDCTILVGDSQHRAHKRVKSLLLVCVRSLLDGSDTISIDTAVVSSQEFGCLLDMVYTGRLPVGKHNVSRIVAAAESLQMFDVAVGFKNILSSLVSPPAAVPPAHGRDPRLQNAEGQTASAEGEPSAEKEARTPGRTKIMNATLSSLAVIPESIICLKADEPVADYAVMDDVYQGTGLLRH</sequence>
<accession>A0A667YVY3</accession>
<dbReference type="InterPro" id="IPR018289">
    <property type="entry name" value="MULE_transposase_dom"/>
</dbReference>
<dbReference type="SUPFAM" id="SSF54695">
    <property type="entry name" value="POZ domain"/>
    <property type="match status" value="1"/>
</dbReference>
<evidence type="ECO:0000256" key="2">
    <source>
        <dbReference type="SAM" id="MobiDB-lite"/>
    </source>
</evidence>
<dbReference type="PROSITE" id="PS50097">
    <property type="entry name" value="BTB"/>
    <property type="match status" value="1"/>
</dbReference>